<dbReference type="Pfam" id="PF01594">
    <property type="entry name" value="AI-2E_transport"/>
    <property type="match status" value="1"/>
</dbReference>
<evidence type="ECO:0000256" key="8">
    <source>
        <dbReference type="SAM" id="MobiDB-lite"/>
    </source>
</evidence>
<dbReference type="GO" id="GO:0055085">
    <property type="term" value="P:transmembrane transport"/>
    <property type="evidence" value="ECO:0007669"/>
    <property type="project" value="TreeGrafter"/>
</dbReference>
<evidence type="ECO:0000256" key="9">
    <source>
        <dbReference type="SAM" id="Phobius"/>
    </source>
</evidence>
<evidence type="ECO:0000256" key="6">
    <source>
        <dbReference type="ARBA" id="ARBA00022989"/>
    </source>
</evidence>
<keyword evidence="3" id="KW-0813">Transport</keyword>
<evidence type="ECO:0000256" key="1">
    <source>
        <dbReference type="ARBA" id="ARBA00004651"/>
    </source>
</evidence>
<comment type="subcellular location">
    <subcellularLocation>
        <location evidence="1">Cell membrane</location>
        <topology evidence="1">Multi-pass membrane protein</topology>
    </subcellularLocation>
</comment>
<evidence type="ECO:0000313" key="10">
    <source>
        <dbReference type="EMBL" id="HIR94138.1"/>
    </source>
</evidence>
<name>A0A9D1JGN4_9FIRM</name>
<accession>A0A9D1JGN4</accession>
<evidence type="ECO:0000313" key="11">
    <source>
        <dbReference type="Proteomes" id="UP000886841"/>
    </source>
</evidence>
<feature type="transmembrane region" description="Helical" evidence="9">
    <location>
        <begin position="90"/>
        <end position="115"/>
    </location>
</feature>
<feature type="transmembrane region" description="Helical" evidence="9">
    <location>
        <begin position="360"/>
        <end position="381"/>
    </location>
</feature>
<keyword evidence="5 9" id="KW-0812">Transmembrane</keyword>
<feature type="transmembrane region" description="Helical" evidence="9">
    <location>
        <begin position="9"/>
        <end position="28"/>
    </location>
</feature>
<evidence type="ECO:0000256" key="2">
    <source>
        <dbReference type="ARBA" id="ARBA00009773"/>
    </source>
</evidence>
<comment type="caution">
    <text evidence="10">The sequence shown here is derived from an EMBL/GenBank/DDBJ whole genome shotgun (WGS) entry which is preliminary data.</text>
</comment>
<keyword evidence="4" id="KW-1003">Cell membrane</keyword>
<dbReference type="Proteomes" id="UP000886841">
    <property type="component" value="Unassembled WGS sequence"/>
</dbReference>
<dbReference type="PANTHER" id="PTHR21716:SF53">
    <property type="entry name" value="PERMEASE PERM-RELATED"/>
    <property type="match status" value="1"/>
</dbReference>
<feature type="compositionally biased region" description="Basic and acidic residues" evidence="8">
    <location>
        <begin position="401"/>
        <end position="420"/>
    </location>
</feature>
<feature type="transmembrane region" description="Helical" evidence="9">
    <location>
        <begin position="40"/>
        <end position="60"/>
    </location>
</feature>
<sequence length="445" mass="50266">MKFRWEKKYLYWGITAFCVIAASILFYFGLFRMGTLRSGLATIIDILAPLIYGAVLAYLLNPMVRFLENSVIYPLMRRLGKECKKVGTKIIRMCCVLLVLLFFLFCIYGLIALLVPEIFSSITNIVNNFDRYVRNIQAWIEQLLKDNPDMRESMIGVFDTVSSRAEVWLTTELLPQVNVMVREFSTGLWGMVTFLKNFLVGVIVSIYLMYSKETYIAKAKQLLYAVLKPEKSNMILRDLRFVDKTFGGFIIGKIIDSIIIGILCYIGTALLGTPYALLVSVVVGVTNVIPFFGPYIGAIPSIVLILLVNPLQALYFAIFILALQQFDGNFLGPKILGGSTGLSSFMVIVAILVGGGLFGLMGMVVGVPICAVICVIVHNLIENRLRAKQLPLDLESYRDMDHMDPESRQPVPKAKDDTPLPKEQFFVYHRKKRENEEEQKRGDQR</sequence>
<dbReference type="InterPro" id="IPR002549">
    <property type="entry name" value="AI-2E-like"/>
</dbReference>
<reference evidence="10" key="1">
    <citation type="submission" date="2020-10" db="EMBL/GenBank/DDBJ databases">
        <authorList>
            <person name="Gilroy R."/>
        </authorList>
    </citation>
    <scope>NUCLEOTIDE SEQUENCE</scope>
    <source>
        <strain evidence="10">ChiSxjej1B13-7041</strain>
    </source>
</reference>
<dbReference type="GO" id="GO:0005886">
    <property type="term" value="C:plasma membrane"/>
    <property type="evidence" value="ECO:0007669"/>
    <property type="project" value="UniProtKB-SubCell"/>
</dbReference>
<keyword evidence="6 9" id="KW-1133">Transmembrane helix</keyword>
<evidence type="ECO:0000256" key="3">
    <source>
        <dbReference type="ARBA" id="ARBA00022448"/>
    </source>
</evidence>
<feature type="region of interest" description="Disordered" evidence="8">
    <location>
        <begin position="401"/>
        <end position="445"/>
    </location>
</feature>
<keyword evidence="7 9" id="KW-0472">Membrane</keyword>
<proteinExistence type="inferred from homology"/>
<feature type="compositionally biased region" description="Basic and acidic residues" evidence="8">
    <location>
        <begin position="433"/>
        <end position="445"/>
    </location>
</feature>
<evidence type="ECO:0000256" key="7">
    <source>
        <dbReference type="ARBA" id="ARBA00023136"/>
    </source>
</evidence>
<dbReference type="EMBL" id="DVHU01000106">
    <property type="protein sequence ID" value="HIR94138.1"/>
    <property type="molecule type" value="Genomic_DNA"/>
</dbReference>
<reference evidence="10" key="2">
    <citation type="journal article" date="2021" name="PeerJ">
        <title>Extensive microbial diversity within the chicken gut microbiome revealed by metagenomics and culture.</title>
        <authorList>
            <person name="Gilroy R."/>
            <person name="Ravi A."/>
            <person name="Getino M."/>
            <person name="Pursley I."/>
            <person name="Horton D.L."/>
            <person name="Alikhan N.F."/>
            <person name="Baker D."/>
            <person name="Gharbi K."/>
            <person name="Hall N."/>
            <person name="Watson M."/>
            <person name="Adriaenssens E.M."/>
            <person name="Foster-Nyarko E."/>
            <person name="Jarju S."/>
            <person name="Secka A."/>
            <person name="Antonio M."/>
            <person name="Oren A."/>
            <person name="Chaudhuri R.R."/>
            <person name="La Ragione R."/>
            <person name="Hildebrand F."/>
            <person name="Pallen M.J."/>
        </authorList>
    </citation>
    <scope>NUCLEOTIDE SEQUENCE</scope>
    <source>
        <strain evidence="10">ChiSxjej1B13-7041</strain>
    </source>
</reference>
<evidence type="ECO:0000256" key="5">
    <source>
        <dbReference type="ARBA" id="ARBA00022692"/>
    </source>
</evidence>
<feature type="transmembrane region" description="Helical" evidence="9">
    <location>
        <begin position="295"/>
        <end position="323"/>
    </location>
</feature>
<dbReference type="AlphaFoldDB" id="A0A9D1JGN4"/>
<organism evidence="10 11">
    <name type="scientific">Candidatus Egerieimonas intestinavium</name>
    <dbReference type="NCBI Taxonomy" id="2840777"/>
    <lineage>
        <taxon>Bacteria</taxon>
        <taxon>Bacillati</taxon>
        <taxon>Bacillota</taxon>
        <taxon>Clostridia</taxon>
        <taxon>Lachnospirales</taxon>
        <taxon>Lachnospiraceae</taxon>
        <taxon>Lachnospiraceae incertae sedis</taxon>
        <taxon>Candidatus Egerieimonas</taxon>
    </lineage>
</organism>
<feature type="transmembrane region" description="Helical" evidence="9">
    <location>
        <begin position="258"/>
        <end position="283"/>
    </location>
</feature>
<gene>
    <name evidence="10" type="ORF">IAB98_12040</name>
</gene>
<evidence type="ECO:0000256" key="4">
    <source>
        <dbReference type="ARBA" id="ARBA00022475"/>
    </source>
</evidence>
<dbReference type="PANTHER" id="PTHR21716">
    <property type="entry name" value="TRANSMEMBRANE PROTEIN"/>
    <property type="match status" value="1"/>
</dbReference>
<comment type="similarity">
    <text evidence="2">Belongs to the autoinducer-2 exporter (AI-2E) (TC 2.A.86) family.</text>
</comment>
<protein>
    <submittedName>
        <fullName evidence="10">AI-2E family transporter</fullName>
    </submittedName>
</protein>
<feature type="transmembrane region" description="Helical" evidence="9">
    <location>
        <begin position="188"/>
        <end position="210"/>
    </location>
</feature>